<gene>
    <name evidence="2" type="ORF">TNCT_18591</name>
</gene>
<dbReference type="AlphaFoldDB" id="A0A8X6F9X9"/>
<accession>A0A8X6F9X9</accession>
<protein>
    <submittedName>
        <fullName evidence="2">Uncharacterized protein</fullName>
    </submittedName>
</protein>
<proteinExistence type="predicted"/>
<dbReference type="Proteomes" id="UP000887116">
    <property type="component" value="Unassembled WGS sequence"/>
</dbReference>
<evidence type="ECO:0000313" key="3">
    <source>
        <dbReference type="Proteomes" id="UP000887116"/>
    </source>
</evidence>
<keyword evidence="3" id="KW-1185">Reference proteome</keyword>
<evidence type="ECO:0000313" key="2">
    <source>
        <dbReference type="EMBL" id="GFQ74377.1"/>
    </source>
</evidence>
<comment type="caution">
    <text evidence="2">The sequence shown here is derived from an EMBL/GenBank/DDBJ whole genome shotgun (WGS) entry which is preliminary data.</text>
</comment>
<reference evidence="2" key="1">
    <citation type="submission" date="2020-07" db="EMBL/GenBank/DDBJ databases">
        <title>Multicomponent nature underlies the extraordinary mechanical properties of spider dragline silk.</title>
        <authorList>
            <person name="Kono N."/>
            <person name="Nakamura H."/>
            <person name="Mori M."/>
            <person name="Yoshida Y."/>
            <person name="Ohtoshi R."/>
            <person name="Malay A.D."/>
            <person name="Moran D.A.P."/>
            <person name="Tomita M."/>
            <person name="Numata K."/>
            <person name="Arakawa K."/>
        </authorList>
    </citation>
    <scope>NUCLEOTIDE SEQUENCE</scope>
</reference>
<dbReference type="OrthoDB" id="10547985at2759"/>
<organism evidence="2 3">
    <name type="scientific">Trichonephila clavata</name>
    <name type="common">Joro spider</name>
    <name type="synonym">Nephila clavata</name>
    <dbReference type="NCBI Taxonomy" id="2740835"/>
    <lineage>
        <taxon>Eukaryota</taxon>
        <taxon>Metazoa</taxon>
        <taxon>Ecdysozoa</taxon>
        <taxon>Arthropoda</taxon>
        <taxon>Chelicerata</taxon>
        <taxon>Arachnida</taxon>
        <taxon>Araneae</taxon>
        <taxon>Araneomorphae</taxon>
        <taxon>Entelegynae</taxon>
        <taxon>Araneoidea</taxon>
        <taxon>Nephilidae</taxon>
        <taxon>Trichonephila</taxon>
    </lineage>
</organism>
<evidence type="ECO:0000256" key="1">
    <source>
        <dbReference type="SAM" id="MobiDB-lite"/>
    </source>
</evidence>
<sequence length="107" mass="12101">MQVRHPWDLTVNPFHFKPIPTDASPDNPTDENEIIPNVNSEGNEKKSIDTFNSNLAHTHTSLSNNSNSEMGFYNEAFHFTPTPTDASPVSRTEENVLSLLPKRKTFF</sequence>
<name>A0A8X6F9X9_TRICU</name>
<feature type="region of interest" description="Disordered" evidence="1">
    <location>
        <begin position="17"/>
        <end position="43"/>
    </location>
</feature>
<dbReference type="EMBL" id="BMAO01001559">
    <property type="protein sequence ID" value="GFQ74377.1"/>
    <property type="molecule type" value="Genomic_DNA"/>
</dbReference>